<evidence type="ECO:0008006" key="4">
    <source>
        <dbReference type="Google" id="ProtNLM"/>
    </source>
</evidence>
<dbReference type="GO" id="GO:0006368">
    <property type="term" value="P:transcription elongation by RNA polymerase II"/>
    <property type="evidence" value="ECO:0007669"/>
    <property type="project" value="TreeGrafter"/>
</dbReference>
<dbReference type="RefSeq" id="XP_040757997.1">
    <property type="nucleotide sequence ID" value="XM_040907415.1"/>
</dbReference>
<protein>
    <recommendedName>
        <fullName evidence="4">Chromatin elongation factor spt5</fullName>
    </recommendedName>
</protein>
<dbReference type="Proteomes" id="UP000076871">
    <property type="component" value="Unassembled WGS sequence"/>
</dbReference>
<gene>
    <name evidence="2" type="ORF">LAESUDRAFT_718240</name>
</gene>
<proteinExistence type="predicted"/>
<dbReference type="InterPro" id="IPR039659">
    <property type="entry name" value="SPT5"/>
</dbReference>
<dbReference type="Gene3D" id="2.30.30.30">
    <property type="match status" value="1"/>
</dbReference>
<sequence>MPYASRPINPFVDIEAGVDDDDEETLEEEEEEEEEEAVVEKDDVEEEDEEEVVAEEAVEEGDEEDEDEDEEISGEYVAFATSSEDDGVGDLSSYRLWSSSDAEDVNPEDIASHYQRRARMEDVSVLAMDNHVPETRFPPGLGDPGLWMVKTRDISQRNRAFEALMLMHDALAAGPVDETQAADQRDLFVAGTSGAQATGTVSPMTMARTAKTPAVHSISLCVGGVHLDHADRIYIEAQGPINVAHACSMATHLLRQIKLLYIPPDERISAFSIGSTNIRAHTFTRLQFGRLYKGDLMYVEDVQQGAVVWAVPRVSYGNKRSLRPAARPFDPAAASEHCGHESVKKKSRKGKGKGKASSETIGEQTAVDYIFRGKRFRDGLVRLKYETRYLGPLIPAPSEDDIEPFVGPDWIPQEAIEDMIHLSNMASLSPRDCIRVTGGELSGLEGVIDSVTDRTATILYGRDSAESTVVSLGSLERIFKPGDAVKVLVHHHEHENIEITVRTHDMKMHSVPFRFVTVPEEVQNSHSPSEEQRTRRSAAEESDAHKAGLPDDGPLTDAALEPYIMHMVTIIRGGHKGYRGLLKSVYRGRLAVELGYPRCRVVSFRQEEVGLLR</sequence>
<feature type="compositionally biased region" description="Basic and acidic residues" evidence="1">
    <location>
        <begin position="528"/>
        <end position="549"/>
    </location>
</feature>
<dbReference type="InterPro" id="IPR014722">
    <property type="entry name" value="Rib_uL2_dom2"/>
</dbReference>
<evidence type="ECO:0000256" key="1">
    <source>
        <dbReference type="SAM" id="MobiDB-lite"/>
    </source>
</evidence>
<dbReference type="GO" id="GO:0032784">
    <property type="term" value="P:regulation of DNA-templated transcription elongation"/>
    <property type="evidence" value="ECO:0007669"/>
    <property type="project" value="InterPro"/>
</dbReference>
<evidence type="ECO:0000313" key="2">
    <source>
        <dbReference type="EMBL" id="KZT00257.1"/>
    </source>
</evidence>
<dbReference type="GO" id="GO:0032044">
    <property type="term" value="C:DSIF complex"/>
    <property type="evidence" value="ECO:0007669"/>
    <property type="project" value="TreeGrafter"/>
</dbReference>
<dbReference type="GO" id="GO:0006357">
    <property type="term" value="P:regulation of transcription by RNA polymerase II"/>
    <property type="evidence" value="ECO:0007669"/>
    <property type="project" value="InterPro"/>
</dbReference>
<feature type="region of interest" description="Disordered" evidence="1">
    <location>
        <begin position="1"/>
        <end position="72"/>
    </location>
</feature>
<organism evidence="2 3">
    <name type="scientific">Laetiporus sulphureus 93-53</name>
    <dbReference type="NCBI Taxonomy" id="1314785"/>
    <lineage>
        <taxon>Eukaryota</taxon>
        <taxon>Fungi</taxon>
        <taxon>Dikarya</taxon>
        <taxon>Basidiomycota</taxon>
        <taxon>Agaricomycotina</taxon>
        <taxon>Agaricomycetes</taxon>
        <taxon>Polyporales</taxon>
        <taxon>Laetiporus</taxon>
    </lineage>
</organism>
<dbReference type="GeneID" id="63824444"/>
<feature type="compositionally biased region" description="Acidic residues" evidence="1">
    <location>
        <begin position="16"/>
        <end position="72"/>
    </location>
</feature>
<keyword evidence="3" id="KW-1185">Reference proteome</keyword>
<name>A0A165B535_9APHY</name>
<dbReference type="STRING" id="1314785.A0A165B535"/>
<dbReference type="EMBL" id="KV427690">
    <property type="protein sequence ID" value="KZT00257.1"/>
    <property type="molecule type" value="Genomic_DNA"/>
</dbReference>
<reference evidence="2 3" key="1">
    <citation type="journal article" date="2016" name="Mol. Biol. Evol.">
        <title>Comparative Genomics of Early-Diverging Mushroom-Forming Fungi Provides Insights into the Origins of Lignocellulose Decay Capabilities.</title>
        <authorList>
            <person name="Nagy L.G."/>
            <person name="Riley R."/>
            <person name="Tritt A."/>
            <person name="Adam C."/>
            <person name="Daum C."/>
            <person name="Floudas D."/>
            <person name="Sun H."/>
            <person name="Yadav J.S."/>
            <person name="Pangilinan J."/>
            <person name="Larsson K.H."/>
            <person name="Matsuura K."/>
            <person name="Barry K."/>
            <person name="Labutti K."/>
            <person name="Kuo R."/>
            <person name="Ohm R.A."/>
            <person name="Bhattacharya S.S."/>
            <person name="Shirouzu T."/>
            <person name="Yoshinaga Y."/>
            <person name="Martin F.M."/>
            <person name="Grigoriev I.V."/>
            <person name="Hibbett D.S."/>
        </authorList>
    </citation>
    <scope>NUCLEOTIDE SEQUENCE [LARGE SCALE GENOMIC DNA]</scope>
    <source>
        <strain evidence="2 3">93-53</strain>
    </source>
</reference>
<dbReference type="PANTHER" id="PTHR11125">
    <property type="entry name" value="SUPPRESSOR OF TY 5"/>
    <property type="match status" value="1"/>
</dbReference>
<dbReference type="OrthoDB" id="3057097at2759"/>
<feature type="region of interest" description="Disordered" evidence="1">
    <location>
        <begin position="329"/>
        <end position="358"/>
    </location>
</feature>
<dbReference type="InParanoid" id="A0A165B535"/>
<feature type="compositionally biased region" description="Basic residues" evidence="1">
    <location>
        <begin position="345"/>
        <end position="354"/>
    </location>
</feature>
<accession>A0A165B535</accession>
<feature type="region of interest" description="Disordered" evidence="1">
    <location>
        <begin position="520"/>
        <end position="554"/>
    </location>
</feature>
<dbReference type="AlphaFoldDB" id="A0A165B535"/>
<dbReference type="PANTHER" id="PTHR11125:SF7">
    <property type="entry name" value="TRANSCRIPTION ELONGATION FACTOR SPT5"/>
    <property type="match status" value="1"/>
</dbReference>
<dbReference type="GO" id="GO:0003729">
    <property type="term" value="F:mRNA binding"/>
    <property type="evidence" value="ECO:0007669"/>
    <property type="project" value="TreeGrafter"/>
</dbReference>
<evidence type="ECO:0000313" key="3">
    <source>
        <dbReference type="Proteomes" id="UP000076871"/>
    </source>
</evidence>